<accession>A0A011TY30</accession>
<dbReference type="STRING" id="69279.BG36_24070"/>
<organism evidence="2 4">
    <name type="scientific">Aquamicrobium defluvii</name>
    <dbReference type="NCBI Taxonomy" id="69279"/>
    <lineage>
        <taxon>Bacteria</taxon>
        <taxon>Pseudomonadati</taxon>
        <taxon>Pseudomonadota</taxon>
        <taxon>Alphaproteobacteria</taxon>
        <taxon>Hyphomicrobiales</taxon>
        <taxon>Phyllobacteriaceae</taxon>
        <taxon>Aquamicrobium</taxon>
    </lineage>
</organism>
<evidence type="ECO:0000313" key="4">
    <source>
        <dbReference type="Proteomes" id="UP000019849"/>
    </source>
</evidence>
<proteinExistence type="predicted"/>
<dbReference type="Pfam" id="PF05368">
    <property type="entry name" value="NmrA"/>
    <property type="match status" value="1"/>
</dbReference>
<dbReference type="EMBL" id="SNZF01000013">
    <property type="protein sequence ID" value="TDR34628.1"/>
    <property type="molecule type" value="Genomic_DNA"/>
</dbReference>
<reference evidence="3 5" key="2">
    <citation type="submission" date="2019-03" db="EMBL/GenBank/DDBJ databases">
        <title>Genomic Encyclopedia of Type Strains, Phase IV (KMG-IV): sequencing the most valuable type-strain genomes for metagenomic binning, comparative biology and taxonomic classification.</title>
        <authorList>
            <person name="Goeker M."/>
        </authorList>
    </citation>
    <scope>NUCLEOTIDE SEQUENCE [LARGE SCALE GENOMIC DNA]</scope>
    <source>
        <strain evidence="3 5">DSM 11603</strain>
    </source>
</reference>
<dbReference type="Gene3D" id="3.90.25.10">
    <property type="entry name" value="UDP-galactose 4-epimerase, domain 1"/>
    <property type="match status" value="1"/>
</dbReference>
<dbReference type="Proteomes" id="UP000294958">
    <property type="component" value="Unassembled WGS sequence"/>
</dbReference>
<dbReference type="EMBL" id="JENY01000009">
    <property type="protein sequence ID" value="EXL09067.1"/>
    <property type="molecule type" value="Genomic_DNA"/>
</dbReference>
<comment type="caution">
    <text evidence="2">The sequence shown here is derived from an EMBL/GenBank/DDBJ whole genome shotgun (WGS) entry which is preliminary data.</text>
</comment>
<dbReference type="RefSeq" id="WP_035025543.1">
    <property type="nucleotide sequence ID" value="NZ_KK073883.1"/>
</dbReference>
<dbReference type="InterPro" id="IPR008030">
    <property type="entry name" value="NmrA-like"/>
</dbReference>
<dbReference type="CDD" id="cd05269">
    <property type="entry name" value="TMR_SDR_a"/>
    <property type="match status" value="1"/>
</dbReference>
<keyword evidence="5" id="KW-1185">Reference proteome</keyword>
<reference evidence="2 4" key="1">
    <citation type="submission" date="2014-02" db="EMBL/GenBank/DDBJ databases">
        <title>Aquamicrobium defluvii Genome sequencing.</title>
        <authorList>
            <person name="Wang X."/>
        </authorList>
    </citation>
    <scope>NUCLEOTIDE SEQUENCE [LARGE SCALE GENOMIC DNA]</scope>
    <source>
        <strain evidence="2 4">W13Z1</strain>
    </source>
</reference>
<dbReference type="Gene3D" id="3.40.50.720">
    <property type="entry name" value="NAD(P)-binding Rossmann-like Domain"/>
    <property type="match status" value="1"/>
</dbReference>
<feature type="domain" description="NmrA-like" evidence="1">
    <location>
        <begin position="5"/>
        <end position="254"/>
    </location>
</feature>
<evidence type="ECO:0000259" key="1">
    <source>
        <dbReference type="Pfam" id="PF05368"/>
    </source>
</evidence>
<dbReference type="PANTHER" id="PTHR47129:SF1">
    <property type="entry name" value="NMRA-LIKE DOMAIN-CONTAINING PROTEIN"/>
    <property type="match status" value="1"/>
</dbReference>
<dbReference type="Proteomes" id="UP000019849">
    <property type="component" value="Unassembled WGS sequence"/>
</dbReference>
<dbReference type="InterPro" id="IPR052718">
    <property type="entry name" value="NmrA-type_oxidoreductase"/>
</dbReference>
<name>A0A011TY30_9HYPH</name>
<protein>
    <submittedName>
        <fullName evidence="3">NAD(P)H dehydrogenase (Quinone)</fullName>
    </submittedName>
    <submittedName>
        <fullName evidence="2">Nucleoside-diphosphate sugar epimerase</fullName>
    </submittedName>
</protein>
<dbReference type="InterPro" id="IPR036291">
    <property type="entry name" value="NAD(P)-bd_dom_sf"/>
</dbReference>
<dbReference type="HOGENOM" id="CLU_007383_10_4_5"/>
<dbReference type="PANTHER" id="PTHR47129">
    <property type="entry name" value="QUINONE OXIDOREDUCTASE 2"/>
    <property type="match status" value="1"/>
</dbReference>
<gene>
    <name evidence="2" type="ORF">BG36_24070</name>
    <name evidence="3" type="ORF">DES43_11357</name>
</gene>
<evidence type="ECO:0000313" key="5">
    <source>
        <dbReference type="Proteomes" id="UP000294958"/>
    </source>
</evidence>
<dbReference type="OrthoDB" id="7771794at2"/>
<dbReference type="eggNOG" id="COG0702">
    <property type="taxonomic scope" value="Bacteria"/>
</dbReference>
<dbReference type="AlphaFoldDB" id="A0A011TY30"/>
<dbReference type="SUPFAM" id="SSF51735">
    <property type="entry name" value="NAD(P)-binding Rossmann-fold domains"/>
    <property type="match status" value="1"/>
</dbReference>
<evidence type="ECO:0000313" key="2">
    <source>
        <dbReference type="EMBL" id="EXL09067.1"/>
    </source>
</evidence>
<dbReference type="PATRIC" id="fig|69279.3.peg.1741"/>
<sequence length="301" mass="31407">MTQTADLLVTGASGHLGKAVLTHLIETLNVPAGRIVATSRKPQDLGDWAARGVTVRKADYDDPSGLDDAFAGIRRLLLISTDALDEPGKRLRQHKAAIEAADKAGVSRIVYTSLPDAETSLVSFAPDHAGTEAAIKASGIEGHTLLRNSWYCENVLHALPHALETGKWFTASGKGGTSYITRDDLGLAAATALVSDFSGKRTLSLYGAKPWTVDEVAELARKATGKPLEVVQVPVEGLVQGMIGAGLPGPVARVFASFDAAAAAGNLAGSPADFKALTGRDPQSFEDWFAGNAVPVLTQAG</sequence>
<evidence type="ECO:0000313" key="3">
    <source>
        <dbReference type="EMBL" id="TDR34628.1"/>
    </source>
</evidence>